<evidence type="ECO:0000256" key="1">
    <source>
        <dbReference type="ARBA" id="ARBA00004141"/>
    </source>
</evidence>
<keyword evidence="3 7" id="KW-0812">Transmembrane</keyword>
<feature type="transmembrane region" description="Helical" evidence="7">
    <location>
        <begin position="76"/>
        <end position="94"/>
    </location>
</feature>
<proteinExistence type="inferred from homology"/>
<feature type="transmembrane region" description="Helical" evidence="7">
    <location>
        <begin position="101"/>
        <end position="121"/>
    </location>
</feature>
<comment type="caution">
    <text evidence="8">The sequence shown here is derived from an EMBL/GenBank/DDBJ whole genome shotgun (WGS) entry which is preliminary data.</text>
</comment>
<dbReference type="InterPro" id="IPR018456">
    <property type="entry name" value="PTR2_symporter_CS"/>
</dbReference>
<dbReference type="EMBL" id="CACSLK010030184">
    <property type="protein sequence ID" value="CAA0836367.1"/>
    <property type="molecule type" value="Genomic_DNA"/>
</dbReference>
<dbReference type="InterPro" id="IPR000109">
    <property type="entry name" value="POT_fam"/>
</dbReference>
<feature type="transmembrane region" description="Helical" evidence="7">
    <location>
        <begin position="141"/>
        <end position="159"/>
    </location>
</feature>
<evidence type="ECO:0000256" key="3">
    <source>
        <dbReference type="ARBA" id="ARBA00022692"/>
    </source>
</evidence>
<dbReference type="GO" id="GO:0016020">
    <property type="term" value="C:membrane"/>
    <property type="evidence" value="ECO:0007669"/>
    <property type="project" value="UniProtKB-SubCell"/>
</dbReference>
<dbReference type="OrthoDB" id="8904098at2759"/>
<feature type="transmembrane region" description="Helical" evidence="7">
    <location>
        <begin position="539"/>
        <end position="558"/>
    </location>
</feature>
<evidence type="ECO:0000256" key="5">
    <source>
        <dbReference type="ARBA" id="ARBA00023136"/>
    </source>
</evidence>
<dbReference type="PROSITE" id="PS01022">
    <property type="entry name" value="PTR2_1"/>
    <property type="match status" value="1"/>
</dbReference>
<feature type="transmembrane region" description="Helical" evidence="7">
    <location>
        <begin position="455"/>
        <end position="475"/>
    </location>
</feature>
<reference evidence="8" key="1">
    <citation type="submission" date="2019-12" db="EMBL/GenBank/DDBJ databases">
        <authorList>
            <person name="Scholes J."/>
        </authorList>
    </citation>
    <scope>NUCLEOTIDE SEQUENCE</scope>
</reference>
<feature type="transmembrane region" description="Helical" evidence="7">
    <location>
        <begin position="331"/>
        <end position="357"/>
    </location>
</feature>
<feature type="transmembrane region" description="Helical" evidence="7">
    <location>
        <begin position="377"/>
        <end position="397"/>
    </location>
</feature>
<feature type="transmembrane region" description="Helical" evidence="7">
    <location>
        <begin position="496"/>
        <end position="519"/>
    </location>
</feature>
<comment type="subcellular location">
    <subcellularLocation>
        <location evidence="1">Membrane</location>
        <topology evidence="1">Multi-pass membrane protein</topology>
    </subcellularLocation>
</comment>
<feature type="transmembrane region" description="Helical" evidence="7">
    <location>
        <begin position="189"/>
        <end position="208"/>
    </location>
</feature>
<gene>
    <name evidence="8" type="ORF">SHERM_03465</name>
</gene>
<organism evidence="8 9">
    <name type="scientific">Striga hermonthica</name>
    <name type="common">Purple witchweed</name>
    <name type="synonym">Buchnera hermonthica</name>
    <dbReference type="NCBI Taxonomy" id="68872"/>
    <lineage>
        <taxon>Eukaryota</taxon>
        <taxon>Viridiplantae</taxon>
        <taxon>Streptophyta</taxon>
        <taxon>Embryophyta</taxon>
        <taxon>Tracheophyta</taxon>
        <taxon>Spermatophyta</taxon>
        <taxon>Magnoliopsida</taxon>
        <taxon>eudicotyledons</taxon>
        <taxon>Gunneridae</taxon>
        <taxon>Pentapetalae</taxon>
        <taxon>asterids</taxon>
        <taxon>lamiids</taxon>
        <taxon>Lamiales</taxon>
        <taxon>Orobanchaceae</taxon>
        <taxon>Buchnereae</taxon>
        <taxon>Striga</taxon>
    </lineage>
</organism>
<accession>A0A9N7NT03</accession>
<dbReference type="GO" id="GO:0006857">
    <property type="term" value="P:oligopeptide transport"/>
    <property type="evidence" value="ECO:0007669"/>
    <property type="project" value="InterPro"/>
</dbReference>
<evidence type="ECO:0000256" key="2">
    <source>
        <dbReference type="ARBA" id="ARBA00005982"/>
    </source>
</evidence>
<comment type="similarity">
    <text evidence="6">Belongs to the major facilitator superfamily. Phosphate:H(+) symporter (TC 2.A.1.9) family.</text>
</comment>
<evidence type="ECO:0000313" key="9">
    <source>
        <dbReference type="Proteomes" id="UP001153555"/>
    </source>
</evidence>
<dbReference type="Gene3D" id="1.20.1250.20">
    <property type="entry name" value="MFS general substrate transporter like domains"/>
    <property type="match status" value="1"/>
</dbReference>
<evidence type="ECO:0000256" key="4">
    <source>
        <dbReference type="ARBA" id="ARBA00022989"/>
    </source>
</evidence>
<dbReference type="Proteomes" id="UP001153555">
    <property type="component" value="Unassembled WGS sequence"/>
</dbReference>
<dbReference type="Pfam" id="PF00854">
    <property type="entry name" value="PTR2"/>
    <property type="match status" value="1"/>
</dbReference>
<comment type="similarity">
    <text evidence="2">Belongs to the major facilitator superfamily. Proton-dependent oligopeptide transporter (POT/PTR) (TC 2.A.17) family.</text>
</comment>
<dbReference type="PANTHER" id="PTHR11654">
    <property type="entry name" value="OLIGOPEPTIDE TRANSPORTER-RELATED"/>
    <property type="match status" value="1"/>
</dbReference>
<keyword evidence="9" id="KW-1185">Reference proteome</keyword>
<evidence type="ECO:0000256" key="7">
    <source>
        <dbReference type="SAM" id="Phobius"/>
    </source>
</evidence>
<evidence type="ECO:0000256" key="6">
    <source>
        <dbReference type="ARBA" id="ARBA00044504"/>
    </source>
</evidence>
<feature type="transmembrane region" description="Helical" evidence="7">
    <location>
        <begin position="35"/>
        <end position="61"/>
    </location>
</feature>
<evidence type="ECO:0000313" key="8">
    <source>
        <dbReference type="EMBL" id="CAA0836367.1"/>
    </source>
</evidence>
<feature type="transmembrane region" description="Helical" evidence="7">
    <location>
        <begin position="214"/>
        <end position="234"/>
    </location>
</feature>
<keyword evidence="5 7" id="KW-0472">Membrane</keyword>
<keyword evidence="4 7" id="KW-1133">Transmembrane helix</keyword>
<dbReference type="GO" id="GO:0022857">
    <property type="term" value="F:transmembrane transporter activity"/>
    <property type="evidence" value="ECO:0007669"/>
    <property type="project" value="InterPro"/>
</dbReference>
<name>A0A9N7NT03_STRHE</name>
<dbReference type="SUPFAM" id="SSF103473">
    <property type="entry name" value="MFS general substrate transporter"/>
    <property type="match status" value="1"/>
</dbReference>
<feature type="transmembrane region" description="Helical" evidence="7">
    <location>
        <begin position="418"/>
        <end position="435"/>
    </location>
</feature>
<dbReference type="InterPro" id="IPR036259">
    <property type="entry name" value="MFS_trans_sf"/>
</dbReference>
<protein>
    <submittedName>
        <fullName evidence="8">Protein NRT1/ PTR FAMILY 5.6</fullName>
    </submittedName>
</protein>
<dbReference type="AlphaFoldDB" id="A0A9N7NT03"/>
<sequence>MEMEQTTEDNKWVLDSSVDRKGRIPLRAKTGSWKAALCIIVIEFSEWLSNFAIATSLIIYLTKVIGQDVKTAAKNVNYWSGVMTTMSLVGAFLADSYLGRFWTVMAASALYLLGLLLLTMSSVVPALKPCAGDTCSEARKIHTTFFFLAIYLIAIASGGHKPTLESFGADQFDDDHPEERKKKMSFFNWWNSALCAAIFFSATVIVYVQDHVSWAAADVVIMSVMGFSVVLFWAGRPLYRFRKPAGSPFTPLARVLVAAFVKRKLPYPSGVDRLYEVSKGDTVARGRLLVHTDRLKFLDKAAIIENGQQSPPDDPKSWRLATVTQVEELKLVLNLIPVWLTTVPFAISIVQATTFFIKQGTMLDHTLGQHNFSIPPASMYGLASVGMIAMIAIYDYALEPLVQKITGRERGITVLRRIGIGMAICILTMSVAATVERRRLNLVRQDPARGSASMSIFWLAPQFLLVGIGDTFAFIGLQEFCYGQVPDSMRSLGIALYFGMLGAACFLSSLLITAIDHVTGIGGKSWFGKDLNSSRIDCFYWLLAGMTALDVCVFVLVASRYTYKNVRRSTNVVTDSYEGKDCVETLA</sequence>